<dbReference type="Proteomes" id="UP000663671">
    <property type="component" value="Chromosome 2"/>
</dbReference>
<protein>
    <submittedName>
        <fullName evidence="1">Uncharacterized protein</fullName>
    </submittedName>
</protein>
<dbReference type="EMBL" id="CP069109">
    <property type="protein sequence ID" value="QSS58140.1"/>
    <property type="molecule type" value="Genomic_DNA"/>
</dbReference>
<name>A0A8A1LY43_AJECA</name>
<dbReference type="AlphaFoldDB" id="A0A8A1LY43"/>
<sequence length="135" mass="15413">MATKATSFCVIGGYSHYIWLRISVFCLAKPELRIKAPPELCKRDVHPWIDGVENASGDGWLEIGDRNERKYHHGTNYDDSSRLAISRIITIFCSKLLLIPGVLDDLLHCGSPELQEYQFQHEAAELPQFVIHVQY</sequence>
<reference evidence="1" key="1">
    <citation type="submission" date="2021-01" db="EMBL/GenBank/DDBJ databases">
        <title>Chromosome-level genome assembly of a human fungal pathogen reveals clustering of transcriptionally co-regulated genes.</title>
        <authorList>
            <person name="Voorhies M."/>
            <person name="Cohen S."/>
            <person name="Shea T.P."/>
            <person name="Petrus S."/>
            <person name="Munoz J.F."/>
            <person name="Poplawski S."/>
            <person name="Goldman W.E."/>
            <person name="Michael T."/>
            <person name="Cuomo C.A."/>
            <person name="Sil A."/>
            <person name="Beyhan S."/>
        </authorList>
    </citation>
    <scope>NUCLEOTIDE SEQUENCE</scope>
    <source>
        <strain evidence="1">WU24</strain>
    </source>
</reference>
<organism evidence="1 2">
    <name type="scientific">Ajellomyces capsulatus</name>
    <name type="common">Darling's disease fungus</name>
    <name type="synonym">Histoplasma capsulatum</name>
    <dbReference type="NCBI Taxonomy" id="5037"/>
    <lineage>
        <taxon>Eukaryota</taxon>
        <taxon>Fungi</taxon>
        <taxon>Dikarya</taxon>
        <taxon>Ascomycota</taxon>
        <taxon>Pezizomycotina</taxon>
        <taxon>Eurotiomycetes</taxon>
        <taxon>Eurotiomycetidae</taxon>
        <taxon>Onygenales</taxon>
        <taxon>Ajellomycetaceae</taxon>
        <taxon>Histoplasma</taxon>
    </lineage>
</organism>
<evidence type="ECO:0000313" key="1">
    <source>
        <dbReference type="EMBL" id="QSS58140.1"/>
    </source>
</evidence>
<proteinExistence type="predicted"/>
<dbReference type="VEuPathDB" id="FungiDB:I7I51_07563"/>
<evidence type="ECO:0000313" key="2">
    <source>
        <dbReference type="Proteomes" id="UP000663671"/>
    </source>
</evidence>
<gene>
    <name evidence="1" type="ORF">I7I51_07563</name>
</gene>
<accession>A0A8A1LY43</accession>